<keyword evidence="2" id="KW-1185">Reference proteome</keyword>
<dbReference type="RefSeq" id="WP_143190299.1">
    <property type="nucleotide sequence ID" value="NZ_FQZC01000005.1"/>
</dbReference>
<dbReference type="Proteomes" id="UP000184290">
    <property type="component" value="Unassembled WGS sequence"/>
</dbReference>
<sequence>MALAGYIVRIKQDGHLVWEAEASWPEDEPSGQYLNDVLDVWEAEKGAVQMGVFEVDYERLS</sequence>
<reference evidence="1 2" key="1">
    <citation type="submission" date="2016-11" db="EMBL/GenBank/DDBJ databases">
        <authorList>
            <person name="Varghese N."/>
            <person name="Submissions S."/>
        </authorList>
    </citation>
    <scope>NUCLEOTIDE SEQUENCE [LARGE SCALE GENOMIC DNA]</scope>
    <source>
        <strain evidence="1 2">DSM 21988</strain>
    </source>
</reference>
<dbReference type="EMBL" id="FQZC01000005">
    <property type="protein sequence ID" value="SHJ93271.1"/>
    <property type="molecule type" value="Genomic_DNA"/>
</dbReference>
<name>A0ABY1IQP1_9HYPH</name>
<comment type="caution">
    <text evidence="1">The sequence shown here is derived from an EMBL/GenBank/DDBJ whole genome shotgun (WGS) entry which is preliminary data.</text>
</comment>
<organism evidence="1 2">
    <name type="scientific">Aureimonas altamirensis DSM 21988</name>
    <dbReference type="NCBI Taxonomy" id="1121026"/>
    <lineage>
        <taxon>Bacteria</taxon>
        <taxon>Pseudomonadati</taxon>
        <taxon>Pseudomonadota</taxon>
        <taxon>Alphaproteobacteria</taxon>
        <taxon>Hyphomicrobiales</taxon>
        <taxon>Aurantimonadaceae</taxon>
        <taxon>Aureimonas</taxon>
    </lineage>
</organism>
<protein>
    <submittedName>
        <fullName evidence="1">Uncharacterized protein</fullName>
    </submittedName>
</protein>
<evidence type="ECO:0000313" key="1">
    <source>
        <dbReference type="EMBL" id="SHJ93271.1"/>
    </source>
</evidence>
<gene>
    <name evidence="1" type="ORF">SAMN02745911_3733</name>
</gene>
<accession>A0ABY1IQP1</accession>
<evidence type="ECO:0000313" key="2">
    <source>
        <dbReference type="Proteomes" id="UP000184290"/>
    </source>
</evidence>
<proteinExistence type="predicted"/>